<dbReference type="Proteomes" id="UP000231644">
    <property type="component" value="Unassembled WGS sequence"/>
</dbReference>
<dbReference type="STRING" id="517719.SAMN05421762_2875"/>
<reference evidence="8 9" key="1">
    <citation type="submission" date="2016-10" db="EMBL/GenBank/DDBJ databases">
        <authorList>
            <person name="de Groot N.N."/>
        </authorList>
    </citation>
    <scope>NUCLEOTIDE SEQUENCE [LARGE SCALE GENOMIC DNA]</scope>
    <source>
        <strain evidence="8 9">DSM 29619</strain>
    </source>
</reference>
<dbReference type="GO" id="GO:0005524">
    <property type="term" value="F:ATP binding"/>
    <property type="evidence" value="ECO:0007669"/>
    <property type="project" value="UniProtKB-UniRule"/>
</dbReference>
<dbReference type="GO" id="GO:0032267">
    <property type="term" value="F:tRNA(Ile)-lysidine synthase activity"/>
    <property type="evidence" value="ECO:0007669"/>
    <property type="project" value="UniProtKB-EC"/>
</dbReference>
<dbReference type="NCBIfam" id="TIGR02432">
    <property type="entry name" value="lysidine_TilS_N"/>
    <property type="match status" value="1"/>
</dbReference>
<comment type="domain">
    <text evidence="6">The N-terminal region contains the highly conserved SGGXDS motif, predicted to be a P-loop motif involved in ATP binding.</text>
</comment>
<proteinExistence type="inferred from homology"/>
<evidence type="ECO:0000256" key="4">
    <source>
        <dbReference type="ARBA" id="ARBA00022840"/>
    </source>
</evidence>
<comment type="function">
    <text evidence="6">Ligates lysine onto the cytidine present at position 34 of the AUA codon-specific tRNA(Ile) that contains the anticodon CAU, in an ATP-dependent manner. Cytidine is converted to lysidine, thus changing the amino acid specificity of the tRNA from methionine to isoleucine.</text>
</comment>
<dbReference type="AlphaFoldDB" id="A0A1I1NBF0"/>
<dbReference type="Gene3D" id="3.40.50.620">
    <property type="entry name" value="HUPs"/>
    <property type="match status" value="1"/>
</dbReference>
<keyword evidence="4 6" id="KW-0067">ATP-binding</keyword>
<evidence type="ECO:0000256" key="1">
    <source>
        <dbReference type="ARBA" id="ARBA00022598"/>
    </source>
</evidence>
<feature type="domain" description="tRNA(Ile)-lysidine/2-thiocytidine synthase N-terminal" evidence="7">
    <location>
        <begin position="43"/>
        <end position="221"/>
    </location>
</feature>
<evidence type="ECO:0000256" key="6">
    <source>
        <dbReference type="HAMAP-Rule" id="MF_01161"/>
    </source>
</evidence>
<dbReference type="PANTHER" id="PTHR43033:SF1">
    <property type="entry name" value="TRNA(ILE)-LYSIDINE SYNTHASE-RELATED"/>
    <property type="match status" value="1"/>
</dbReference>
<evidence type="ECO:0000259" key="7">
    <source>
        <dbReference type="Pfam" id="PF01171"/>
    </source>
</evidence>
<dbReference type="CDD" id="cd01992">
    <property type="entry name" value="TilS_N"/>
    <property type="match status" value="1"/>
</dbReference>
<keyword evidence="1 6" id="KW-0436">Ligase</keyword>
<comment type="similarity">
    <text evidence="6">Belongs to the tRNA(Ile)-lysidine synthase family.</text>
</comment>
<keyword evidence="2 6" id="KW-0819">tRNA processing</keyword>
<dbReference type="GO" id="GO:0005737">
    <property type="term" value="C:cytoplasm"/>
    <property type="evidence" value="ECO:0007669"/>
    <property type="project" value="UniProtKB-SubCell"/>
</dbReference>
<dbReference type="EMBL" id="FOLX01000001">
    <property type="protein sequence ID" value="SFC94795.1"/>
    <property type="molecule type" value="Genomic_DNA"/>
</dbReference>
<dbReference type="InterPro" id="IPR012094">
    <property type="entry name" value="tRNA_Ile_lys_synt"/>
</dbReference>
<feature type="binding site" evidence="6">
    <location>
        <begin position="47"/>
        <end position="52"/>
    </location>
    <ligand>
        <name>ATP</name>
        <dbReference type="ChEBI" id="CHEBI:30616"/>
    </ligand>
</feature>
<dbReference type="HAMAP" id="MF_01161">
    <property type="entry name" value="tRNA_Ile_lys_synt"/>
    <property type="match status" value="1"/>
</dbReference>
<organism evidence="8 9">
    <name type="scientific">Pseudooceanicola nitratireducens</name>
    <dbReference type="NCBI Taxonomy" id="517719"/>
    <lineage>
        <taxon>Bacteria</taxon>
        <taxon>Pseudomonadati</taxon>
        <taxon>Pseudomonadota</taxon>
        <taxon>Alphaproteobacteria</taxon>
        <taxon>Rhodobacterales</taxon>
        <taxon>Paracoccaceae</taxon>
        <taxon>Pseudooceanicola</taxon>
    </lineage>
</organism>
<evidence type="ECO:0000313" key="9">
    <source>
        <dbReference type="Proteomes" id="UP000231644"/>
    </source>
</evidence>
<evidence type="ECO:0000256" key="2">
    <source>
        <dbReference type="ARBA" id="ARBA00022694"/>
    </source>
</evidence>
<evidence type="ECO:0000256" key="5">
    <source>
        <dbReference type="ARBA" id="ARBA00048539"/>
    </source>
</evidence>
<name>A0A1I1NBF0_9RHOB</name>
<comment type="catalytic activity">
    <reaction evidence="5 6">
        <text>cytidine(34) in tRNA(Ile2) + L-lysine + ATP = lysidine(34) in tRNA(Ile2) + AMP + diphosphate + H(+)</text>
        <dbReference type="Rhea" id="RHEA:43744"/>
        <dbReference type="Rhea" id="RHEA-COMP:10625"/>
        <dbReference type="Rhea" id="RHEA-COMP:10670"/>
        <dbReference type="ChEBI" id="CHEBI:15378"/>
        <dbReference type="ChEBI" id="CHEBI:30616"/>
        <dbReference type="ChEBI" id="CHEBI:32551"/>
        <dbReference type="ChEBI" id="CHEBI:33019"/>
        <dbReference type="ChEBI" id="CHEBI:82748"/>
        <dbReference type="ChEBI" id="CHEBI:83665"/>
        <dbReference type="ChEBI" id="CHEBI:456215"/>
        <dbReference type="EC" id="6.3.4.19"/>
    </reaction>
</comment>
<dbReference type="Pfam" id="PF01171">
    <property type="entry name" value="ATP_bind_3"/>
    <property type="match status" value="1"/>
</dbReference>
<gene>
    <name evidence="6" type="primary">tilS</name>
    <name evidence="8" type="ORF">SAMN05421762_2875</name>
</gene>
<dbReference type="PANTHER" id="PTHR43033">
    <property type="entry name" value="TRNA(ILE)-LYSIDINE SYNTHASE-RELATED"/>
    <property type="match status" value="1"/>
</dbReference>
<dbReference type="SUPFAM" id="SSF52402">
    <property type="entry name" value="Adenine nucleotide alpha hydrolases-like"/>
    <property type="match status" value="1"/>
</dbReference>
<comment type="subcellular location">
    <subcellularLocation>
        <location evidence="6">Cytoplasm</location>
    </subcellularLocation>
</comment>
<dbReference type="InterPro" id="IPR011063">
    <property type="entry name" value="TilS/TtcA_N"/>
</dbReference>
<dbReference type="InterPro" id="IPR014729">
    <property type="entry name" value="Rossmann-like_a/b/a_fold"/>
</dbReference>
<evidence type="ECO:0000256" key="3">
    <source>
        <dbReference type="ARBA" id="ARBA00022741"/>
    </source>
</evidence>
<accession>A0A1I1NBF0</accession>
<dbReference type="EC" id="6.3.4.19" evidence="6"/>
<dbReference type="GO" id="GO:0006400">
    <property type="term" value="P:tRNA modification"/>
    <property type="evidence" value="ECO:0007669"/>
    <property type="project" value="UniProtKB-UniRule"/>
</dbReference>
<dbReference type="InterPro" id="IPR012795">
    <property type="entry name" value="tRNA_Ile_lys_synt_N"/>
</dbReference>
<keyword evidence="9" id="KW-1185">Reference proteome</keyword>
<protein>
    <recommendedName>
        <fullName evidence="6">tRNA(Ile)-lysidine synthase</fullName>
        <ecNumber evidence="6">6.3.4.19</ecNumber>
    </recommendedName>
    <alternativeName>
        <fullName evidence="6">tRNA(Ile)-2-lysyl-cytidine synthase</fullName>
    </alternativeName>
    <alternativeName>
        <fullName evidence="6">tRNA(Ile)-lysidine synthetase</fullName>
    </alternativeName>
</protein>
<sequence length="445" mass="47265">MGQKGGGPDERPLAQPTPGTTVAGVIARAMTPPDGLPLDGPLAVAVSGGSDSLGLLLVLRDWAATRGITLHAVTVDHRLRPEAADEARFVARTAAEWAIPHDILTWDAGPAPTGNLPDQARRARYGLLTDWARDRGIAAIALGHTADDQAETLLMRLGRGAGIDGLSTMAARHVRDGVAFLRPALSLRREDLRNVLRAAGQTWVEDPSNDDDSYDRVRLRQAMPLLDELGLGVPALAMVSANLAQVRDALDHYTRAEAVRLVTQDAGGDILMPLDQWAALPPEIARRLLRAGLTHVAGPGYPPRGRALDQLMQALRAGRGQPLGGCLVQGTRNTLRITREPAAVAGLIARLTAEPASGPGAVWDGRWQLSGPFADTDEIRACGEAGLAAIPDWRVTGLPRATLMATPAVWRGDRLIAAPLAGFASDFNATLLRGLEDFDAAIRTH</sequence>
<evidence type="ECO:0000313" key="8">
    <source>
        <dbReference type="EMBL" id="SFC94795.1"/>
    </source>
</evidence>
<keyword evidence="6" id="KW-0963">Cytoplasm</keyword>
<keyword evidence="3 6" id="KW-0547">Nucleotide-binding</keyword>